<dbReference type="AlphaFoldDB" id="A0A498DAE1"/>
<comment type="caution">
    <text evidence="2">The sequence shown here is derived from an EMBL/GenBank/DDBJ whole genome shotgun (WGS) entry which is preliminary data.</text>
</comment>
<name>A0A498DAE1_9BACI</name>
<accession>A0A498DAE1</accession>
<evidence type="ECO:0008006" key="4">
    <source>
        <dbReference type="Google" id="ProtNLM"/>
    </source>
</evidence>
<dbReference type="EMBL" id="RCHR01000001">
    <property type="protein sequence ID" value="RLL48303.1"/>
    <property type="molecule type" value="Genomic_DNA"/>
</dbReference>
<dbReference type="Gene3D" id="1.20.1260.10">
    <property type="match status" value="1"/>
</dbReference>
<organism evidence="2 3">
    <name type="scientific">Oceanobacillus piezotolerans</name>
    <dbReference type="NCBI Taxonomy" id="2448030"/>
    <lineage>
        <taxon>Bacteria</taxon>
        <taxon>Bacillati</taxon>
        <taxon>Bacillota</taxon>
        <taxon>Bacilli</taxon>
        <taxon>Bacillales</taxon>
        <taxon>Bacillaceae</taxon>
        <taxon>Oceanobacillus</taxon>
    </lineage>
</organism>
<sequence>MAKKKYAPHEVLEVHEVLTVKTASAAKSSMMQGLVADKELRKLLEEDVKASQKAIDELKGILEEADKEAI</sequence>
<keyword evidence="3" id="KW-1185">Reference proteome</keyword>
<dbReference type="InterPro" id="IPR012347">
    <property type="entry name" value="Ferritin-like"/>
</dbReference>
<evidence type="ECO:0000256" key="1">
    <source>
        <dbReference type="SAM" id="Coils"/>
    </source>
</evidence>
<reference evidence="2 3" key="1">
    <citation type="submission" date="2018-10" db="EMBL/GenBank/DDBJ databases">
        <title>Oceanobacillus sp. YLB-02 draft genome.</title>
        <authorList>
            <person name="Yu L."/>
        </authorList>
    </citation>
    <scope>NUCLEOTIDE SEQUENCE [LARGE SCALE GENOMIC DNA]</scope>
    <source>
        <strain evidence="2 3">YLB-02</strain>
    </source>
</reference>
<dbReference type="RefSeq" id="WP_121521364.1">
    <property type="nucleotide sequence ID" value="NZ_RCHR01000001.1"/>
</dbReference>
<protein>
    <recommendedName>
        <fullName evidence="4">Spore coat protein</fullName>
    </recommendedName>
</protein>
<evidence type="ECO:0000313" key="3">
    <source>
        <dbReference type="Proteomes" id="UP000270219"/>
    </source>
</evidence>
<dbReference type="Proteomes" id="UP000270219">
    <property type="component" value="Unassembled WGS sequence"/>
</dbReference>
<proteinExistence type="predicted"/>
<keyword evidence="1" id="KW-0175">Coiled coil</keyword>
<gene>
    <name evidence="2" type="ORF">D8M04_03250</name>
</gene>
<dbReference type="OrthoDB" id="2356617at2"/>
<evidence type="ECO:0000313" key="2">
    <source>
        <dbReference type="EMBL" id="RLL48303.1"/>
    </source>
</evidence>
<feature type="coiled-coil region" evidence="1">
    <location>
        <begin position="41"/>
        <end position="68"/>
    </location>
</feature>